<dbReference type="InterPro" id="IPR007863">
    <property type="entry name" value="Peptidase_M16_C"/>
</dbReference>
<evidence type="ECO:0000256" key="5">
    <source>
        <dbReference type="ARBA" id="ARBA00022801"/>
    </source>
</evidence>
<protein>
    <submittedName>
        <fullName evidence="11">Predicted Zn-dependent peptidase</fullName>
    </submittedName>
</protein>
<sequence length="892" mass="97742">MNDVTTAVPTLAATLPEIPFQRFTLDNGLTLLVYEDANSPTVAVHLAYGVGAKDEPTGRFGFAHLMEHLMFSGSAALPGSYISHLEQAGAEGLNGVTSADVTQFFQSVPPGSLDYALFAESDRMGYLLGGLVPQALEVQRDVVTREMEENELQPLGAVQGLILRHLFPEKHPYAHKVAGERADLQQVSFADVKEWYQRYYRPNNAVITLAGAITPEEAREKVQRWFGDIAPGETRETVQRWLPELRHEKRLHLQDRIDNQLLRICWPIPPYGENDTTALELFAGVLADTALSPLVIRLMVDNQFATAISAFVESGMLASYFNLRIELHPGVRADDVEHHTMAVLEEMQTTPLNPDLLQHSQQLLLENSRSDWADPLTLAAALGRHEHLPKRAEGLRQRVVQALNMSAETVVAAAQRWLKQGRLVVQVDPFTAVTGNHHPAPARIAPPIIIAPLAPVPAAQRRVLSNGLNIVVIPAIQQGLLSASLIVEAGSQFDPPEYSGLAQLVAGLIASRENDGITLEQWLWSQDTGMVLDVGVSSIALRMQMPEPSAELVFHHLSDVLRRSPASAESIEAHRDHYLQVLNDLDSAAWALPAICFPPSHPLRRPAFTQGTAASLALITPKAADAFYRQHYQPHNATLLLCSSLPIERLSALLERSLAQWQPATSAAPTPPAIPPADTAGSLLLIDNPTAAVTTLMAWFVLPGIGSPHDAAVQLIHPLLVTSFASRINFSLREVDRLTYNVTPLSQSLPGSRLLGFEMTLAAENTLAAVKAIRRECDALLGNRPLTREEILGLIQIEQLRLSRPTGNDYEALCRQESLLREGLAENYRQQLMDSLTALNEVQIDPLLRQAIAPGCGKWLIEGPVTAVADKLADILALPAGYYPHNPEALYK</sequence>
<dbReference type="EMBL" id="FOYJ01000002">
    <property type="protein sequence ID" value="SFR02682.1"/>
    <property type="molecule type" value="Genomic_DNA"/>
</dbReference>
<evidence type="ECO:0000256" key="1">
    <source>
        <dbReference type="ARBA" id="ARBA00001947"/>
    </source>
</evidence>
<dbReference type="PROSITE" id="PS00143">
    <property type="entry name" value="INSULINASE"/>
    <property type="match status" value="1"/>
</dbReference>
<dbReference type="Pfam" id="PF00675">
    <property type="entry name" value="Peptidase_M16"/>
    <property type="match status" value="1"/>
</dbReference>
<evidence type="ECO:0000256" key="6">
    <source>
        <dbReference type="ARBA" id="ARBA00022833"/>
    </source>
</evidence>
<keyword evidence="3" id="KW-0645">Protease</keyword>
<accession>A0AAX2ENK7</accession>
<evidence type="ECO:0000259" key="10">
    <source>
        <dbReference type="Pfam" id="PF05193"/>
    </source>
</evidence>
<keyword evidence="4" id="KW-0479">Metal-binding</keyword>
<dbReference type="PANTHER" id="PTHR43690">
    <property type="entry name" value="NARDILYSIN"/>
    <property type="match status" value="1"/>
</dbReference>
<dbReference type="PANTHER" id="PTHR43690:SF17">
    <property type="entry name" value="PROTEIN YHJJ"/>
    <property type="match status" value="1"/>
</dbReference>
<dbReference type="Proteomes" id="UP000198760">
    <property type="component" value="Unassembled WGS sequence"/>
</dbReference>
<feature type="domain" description="Peptidase M16 C-terminal" evidence="10">
    <location>
        <begin position="619"/>
        <end position="791"/>
    </location>
</feature>
<evidence type="ECO:0000256" key="3">
    <source>
        <dbReference type="ARBA" id="ARBA00022670"/>
    </source>
</evidence>
<proteinExistence type="inferred from homology"/>
<dbReference type="RefSeq" id="WP_072438685.1">
    <property type="nucleotide sequence ID" value="NZ_FONC01000004.1"/>
</dbReference>
<evidence type="ECO:0000256" key="4">
    <source>
        <dbReference type="ARBA" id="ARBA00022723"/>
    </source>
</evidence>
<evidence type="ECO:0000313" key="14">
    <source>
        <dbReference type="Proteomes" id="UP000199173"/>
    </source>
</evidence>
<keyword evidence="7" id="KW-0482">Metalloprotease</keyword>
<organism evidence="11 14">
    <name type="scientific">Kosakonia radicincitans</name>
    <dbReference type="NCBI Taxonomy" id="283686"/>
    <lineage>
        <taxon>Bacteria</taxon>
        <taxon>Pseudomonadati</taxon>
        <taxon>Pseudomonadota</taxon>
        <taxon>Gammaproteobacteria</taxon>
        <taxon>Enterobacterales</taxon>
        <taxon>Enterobacteriaceae</taxon>
        <taxon>Kosakonia</taxon>
    </lineage>
</organism>
<keyword evidence="5" id="KW-0378">Hydrolase</keyword>
<evidence type="ECO:0000313" key="13">
    <source>
        <dbReference type="Proteomes" id="UP000198760"/>
    </source>
</evidence>
<comment type="caution">
    <text evidence="11">The sequence shown here is derived from an EMBL/GenBank/DDBJ whole genome shotgun (WGS) entry which is preliminary data.</text>
</comment>
<evidence type="ECO:0000256" key="7">
    <source>
        <dbReference type="ARBA" id="ARBA00023049"/>
    </source>
</evidence>
<evidence type="ECO:0000313" key="12">
    <source>
        <dbReference type="EMBL" id="SFT60346.1"/>
    </source>
</evidence>
<dbReference type="Proteomes" id="UP000199173">
    <property type="component" value="Unassembled WGS sequence"/>
</dbReference>
<name>A0AAX2ENK7_9ENTR</name>
<dbReference type="InterPro" id="IPR011765">
    <property type="entry name" value="Pept_M16_N"/>
</dbReference>
<dbReference type="InterPro" id="IPR011249">
    <property type="entry name" value="Metalloenz_LuxS/M16"/>
</dbReference>
<dbReference type="GO" id="GO:0004222">
    <property type="term" value="F:metalloendopeptidase activity"/>
    <property type="evidence" value="ECO:0007669"/>
    <property type="project" value="InterPro"/>
</dbReference>
<keyword evidence="13" id="KW-1185">Reference proteome</keyword>
<gene>
    <name evidence="12" type="ORF">SAMN03159428_01322</name>
    <name evidence="11" type="ORF">SAMN03159514_01022</name>
</gene>
<feature type="domain" description="Peptidase M16 C-terminal" evidence="10">
    <location>
        <begin position="187"/>
        <end position="362"/>
    </location>
</feature>
<dbReference type="Pfam" id="PF05193">
    <property type="entry name" value="Peptidase_M16_C"/>
    <property type="match status" value="2"/>
</dbReference>
<comment type="similarity">
    <text evidence="2 8">Belongs to the peptidase M16 family.</text>
</comment>
<keyword evidence="6" id="KW-0862">Zinc</keyword>
<dbReference type="InterPro" id="IPR001431">
    <property type="entry name" value="Pept_M16_Zn_BS"/>
</dbReference>
<dbReference type="GO" id="GO:0046872">
    <property type="term" value="F:metal ion binding"/>
    <property type="evidence" value="ECO:0007669"/>
    <property type="project" value="UniProtKB-KW"/>
</dbReference>
<dbReference type="Gene3D" id="3.30.830.10">
    <property type="entry name" value="Metalloenzyme, LuxS/M16 peptidase-like"/>
    <property type="match status" value="4"/>
</dbReference>
<dbReference type="InterPro" id="IPR050626">
    <property type="entry name" value="Peptidase_M16"/>
</dbReference>
<comment type="cofactor">
    <cofactor evidence="1">
        <name>Zn(2+)</name>
        <dbReference type="ChEBI" id="CHEBI:29105"/>
    </cofactor>
</comment>
<reference evidence="13 14" key="1">
    <citation type="submission" date="2016-10" db="EMBL/GenBank/DDBJ databases">
        <authorList>
            <person name="Varghese N."/>
            <person name="Submissions S."/>
        </authorList>
    </citation>
    <scope>NUCLEOTIDE SEQUENCE [LARGE SCALE GENOMIC DNA]</scope>
    <source>
        <strain evidence="12 13">NFIX06</strain>
        <strain evidence="11 14">NFIX08</strain>
    </source>
</reference>
<dbReference type="SUPFAM" id="SSF63411">
    <property type="entry name" value="LuxS/MPP-like metallohydrolase"/>
    <property type="match status" value="4"/>
</dbReference>
<dbReference type="EMBL" id="FPAV01000002">
    <property type="protein sequence ID" value="SFT60346.1"/>
    <property type="molecule type" value="Genomic_DNA"/>
</dbReference>
<evidence type="ECO:0000259" key="9">
    <source>
        <dbReference type="Pfam" id="PF00675"/>
    </source>
</evidence>
<evidence type="ECO:0000256" key="2">
    <source>
        <dbReference type="ARBA" id="ARBA00007261"/>
    </source>
</evidence>
<feature type="domain" description="Peptidase M16 N-terminal" evidence="9">
    <location>
        <begin position="35"/>
        <end position="163"/>
    </location>
</feature>
<dbReference type="AlphaFoldDB" id="A0AAX2ENK7"/>
<dbReference type="GO" id="GO:0006508">
    <property type="term" value="P:proteolysis"/>
    <property type="evidence" value="ECO:0007669"/>
    <property type="project" value="UniProtKB-KW"/>
</dbReference>
<evidence type="ECO:0000313" key="11">
    <source>
        <dbReference type="EMBL" id="SFR02682.1"/>
    </source>
</evidence>
<evidence type="ECO:0000256" key="8">
    <source>
        <dbReference type="RuleBase" id="RU004447"/>
    </source>
</evidence>